<organism evidence="1 2">
    <name type="scientific">Melastoma candidum</name>
    <dbReference type="NCBI Taxonomy" id="119954"/>
    <lineage>
        <taxon>Eukaryota</taxon>
        <taxon>Viridiplantae</taxon>
        <taxon>Streptophyta</taxon>
        <taxon>Embryophyta</taxon>
        <taxon>Tracheophyta</taxon>
        <taxon>Spermatophyta</taxon>
        <taxon>Magnoliopsida</taxon>
        <taxon>eudicotyledons</taxon>
        <taxon>Gunneridae</taxon>
        <taxon>Pentapetalae</taxon>
        <taxon>rosids</taxon>
        <taxon>malvids</taxon>
        <taxon>Myrtales</taxon>
        <taxon>Melastomataceae</taxon>
        <taxon>Melastomatoideae</taxon>
        <taxon>Melastomateae</taxon>
        <taxon>Melastoma</taxon>
    </lineage>
</organism>
<dbReference type="Proteomes" id="UP001057402">
    <property type="component" value="Chromosome 10"/>
</dbReference>
<accession>A0ACB9MEV1</accession>
<comment type="caution">
    <text evidence="1">The sequence shown here is derived from an EMBL/GenBank/DDBJ whole genome shotgun (WGS) entry which is preliminary data.</text>
</comment>
<dbReference type="EMBL" id="CM042889">
    <property type="protein sequence ID" value="KAI4321571.1"/>
    <property type="molecule type" value="Genomic_DNA"/>
</dbReference>
<protein>
    <submittedName>
        <fullName evidence="1">Uncharacterized protein</fullName>
    </submittedName>
</protein>
<proteinExistence type="predicted"/>
<evidence type="ECO:0000313" key="2">
    <source>
        <dbReference type="Proteomes" id="UP001057402"/>
    </source>
</evidence>
<evidence type="ECO:0000313" key="1">
    <source>
        <dbReference type="EMBL" id="KAI4321571.1"/>
    </source>
</evidence>
<gene>
    <name evidence="1" type="ORF">MLD38_034936</name>
</gene>
<sequence>MFPVRKQGGPLRLLRKNAGERTSEEGGDRLLQCCRKRRGKLLFWEDRSPAADEPGRREVRLRCYRLWGARKWVRHSAAADAQRRRRGAATESHLGTGLGVAGLLRTLRGGTETRCRRWATATGLLVHYCGADLLRKTGGSLYSRRTSAVNGSVKWKPTAMCSEVEAGCDQRGRLVQEGMRLCQRENVVATGGDSIASSGWWASAFFFGCNFGYCSDGRLCIKYAPLAKSVDAELLLPPLQQVDATSRVGTSAAEAALQRLKPEKILITNFYHGHLLFPPPFAAIAGGGRGWLDWMKQELQGRHRCLKQLDASDPLKVSRMRRNEGKERFLRSR</sequence>
<keyword evidence="2" id="KW-1185">Reference proteome</keyword>
<reference evidence="2" key="1">
    <citation type="journal article" date="2023" name="Front. Plant Sci.">
        <title>Chromosomal-level genome assembly of Melastoma candidum provides insights into trichome evolution.</title>
        <authorList>
            <person name="Zhong Y."/>
            <person name="Wu W."/>
            <person name="Sun C."/>
            <person name="Zou P."/>
            <person name="Liu Y."/>
            <person name="Dai S."/>
            <person name="Zhou R."/>
        </authorList>
    </citation>
    <scope>NUCLEOTIDE SEQUENCE [LARGE SCALE GENOMIC DNA]</scope>
</reference>
<name>A0ACB9MEV1_9MYRT</name>